<dbReference type="InterPro" id="IPR003347">
    <property type="entry name" value="JmjC_dom"/>
</dbReference>
<comment type="subcellular location">
    <subcellularLocation>
        <location evidence="1 14">Nucleus</location>
    </subcellularLocation>
</comment>
<keyword evidence="17" id="KW-1185">Reference proteome</keyword>
<evidence type="ECO:0000256" key="3">
    <source>
        <dbReference type="ARBA" id="ARBA00022491"/>
    </source>
</evidence>
<dbReference type="Pfam" id="PF21233">
    <property type="entry name" value="WHD_RIOX1"/>
    <property type="match status" value="1"/>
</dbReference>
<organism evidence="16">
    <name type="scientific">Sipha flava</name>
    <name type="common">yellow sugarcane aphid</name>
    <dbReference type="NCBI Taxonomy" id="143950"/>
    <lineage>
        <taxon>Eukaryota</taxon>
        <taxon>Metazoa</taxon>
        <taxon>Ecdysozoa</taxon>
        <taxon>Arthropoda</taxon>
        <taxon>Hexapoda</taxon>
        <taxon>Insecta</taxon>
        <taxon>Pterygota</taxon>
        <taxon>Neoptera</taxon>
        <taxon>Paraneoptera</taxon>
        <taxon>Hemiptera</taxon>
        <taxon>Sternorrhyncha</taxon>
        <taxon>Aphidomorpha</taxon>
        <taxon>Aphidoidea</taxon>
        <taxon>Aphididae</taxon>
        <taxon>Sipha</taxon>
    </lineage>
</organism>
<name>A0A2S2QA32_9HEMI</name>
<dbReference type="InterPro" id="IPR039994">
    <property type="entry name" value="NO66-like"/>
</dbReference>
<dbReference type="GO" id="GO:0008168">
    <property type="term" value="F:methyltransferase activity"/>
    <property type="evidence" value="ECO:0007669"/>
    <property type="project" value="UniProtKB-KW"/>
</dbReference>
<feature type="domain" description="JmjC" evidence="15">
    <location>
        <begin position="158"/>
        <end position="304"/>
    </location>
</feature>
<dbReference type="EC" id="1.14.11.27" evidence="14"/>
<reference evidence="16" key="1">
    <citation type="submission" date="2018-04" db="EMBL/GenBank/DDBJ databases">
        <title>Transcriptome assembly of Sipha flava.</title>
        <authorList>
            <person name="Scully E.D."/>
            <person name="Geib S.M."/>
            <person name="Palmer N.A."/>
            <person name="Koch K."/>
            <person name="Bradshaw J."/>
            <person name="Heng-Moss T."/>
            <person name="Sarath G."/>
        </authorList>
    </citation>
    <scope>NUCLEOTIDE SEQUENCE</scope>
</reference>
<dbReference type="InterPro" id="IPR049043">
    <property type="entry name" value="WHD_RIOX1"/>
</dbReference>
<dbReference type="Proteomes" id="UP000694846">
    <property type="component" value="Unplaced"/>
</dbReference>
<gene>
    <name evidence="16" type="primary">NO66</name>
    <name evidence="18" type="synonym">LOC112679613</name>
    <name evidence="16" type="ORF">g.162691</name>
</gene>
<keyword evidence="5" id="KW-0156">Chromatin regulator</keyword>
<keyword evidence="9 14" id="KW-0805">Transcription regulation</keyword>
<evidence type="ECO:0000256" key="4">
    <source>
        <dbReference type="ARBA" id="ARBA00022723"/>
    </source>
</evidence>
<comment type="similarity">
    <text evidence="2">Belongs to the ROX family. NO66 subfamily.</text>
</comment>
<keyword evidence="4 14" id="KW-0479">Metal-binding</keyword>
<dbReference type="SMART" id="SM00558">
    <property type="entry name" value="JmjC"/>
    <property type="match status" value="1"/>
</dbReference>
<dbReference type="GO" id="GO:0140680">
    <property type="term" value="F:histone H3K36me/H3K36me2 demethylase activity"/>
    <property type="evidence" value="ECO:0007669"/>
    <property type="project" value="UniProtKB-EC"/>
</dbReference>
<keyword evidence="3" id="KW-0678">Repressor</keyword>
<dbReference type="AlphaFoldDB" id="A0A2S2QA32"/>
<keyword evidence="10 14" id="KW-0804">Transcription</keyword>
<dbReference type="Gene3D" id="2.60.120.650">
    <property type="entry name" value="Cupin"/>
    <property type="match status" value="1"/>
</dbReference>
<keyword evidence="11 14" id="KW-0539">Nucleus</keyword>
<evidence type="ECO:0000256" key="6">
    <source>
        <dbReference type="ARBA" id="ARBA00022964"/>
    </source>
</evidence>
<sequence length="520" mass="60321">MSAFEYYANADLSVNKKRKKKKKSRSSVSNKKNRIENQVVDKPKITGYKDLNSIYNLNLKNSTKTGKKLFEWLIHPIDVEDFMKNHWEKSTLHVPRNSPNYFSELFSLIELDKILLENNLQYGTNVDITSYVNNVRETHNPVGRAFPHVVWDYYNNECSVRLLNPQLFAPKIYKFMANLQEYFGSLVGCNVYLTPPFSQGFAPHYDDIEAFVVQVDGEKHWRVYKPRSNFEVLPRTSSRNFHQDEIGDPILDVILRAGDFLYMPRGYIHQADTLYTETHSLHLTFSTYQQNTMYDFLKVVVEDSLNNAEKNDVSYRSGLPIGYQHLGGLCESEKSQPHSAQRQLFENQVNNLIKKLKNYNNLDHAIDKFSLQNFYTNSLPPSINDVELPCMVTNGTKIQSNGKTTKGVDLDNAEVKLIRKNSVRLIEETVLNEETDQMTNEIRLYYTLDNSKELHNNECQFVVIPDEMGLFVKQLFNTYPTFIKVSDLCDDNEQALQLVNDLWERGLLITSKNITYESDN</sequence>
<evidence type="ECO:0000256" key="5">
    <source>
        <dbReference type="ARBA" id="ARBA00022853"/>
    </source>
</evidence>
<evidence type="ECO:0000256" key="11">
    <source>
        <dbReference type="ARBA" id="ARBA00023242"/>
    </source>
</evidence>
<dbReference type="Gene3D" id="3.90.930.40">
    <property type="match status" value="1"/>
</dbReference>
<evidence type="ECO:0000313" key="18">
    <source>
        <dbReference type="RefSeq" id="XP_025405272.1"/>
    </source>
</evidence>
<dbReference type="GO" id="GO:0005730">
    <property type="term" value="C:nucleolus"/>
    <property type="evidence" value="ECO:0007669"/>
    <property type="project" value="TreeGrafter"/>
</dbReference>
<dbReference type="GO" id="GO:0032453">
    <property type="term" value="F:histone H3K4 demethylase activity"/>
    <property type="evidence" value="ECO:0007669"/>
    <property type="project" value="TreeGrafter"/>
</dbReference>
<dbReference type="PROSITE" id="PS51184">
    <property type="entry name" value="JMJC"/>
    <property type="match status" value="1"/>
</dbReference>
<dbReference type="OrthoDB" id="425950at2759"/>
<evidence type="ECO:0000256" key="10">
    <source>
        <dbReference type="ARBA" id="ARBA00023163"/>
    </source>
</evidence>
<evidence type="ECO:0000256" key="7">
    <source>
        <dbReference type="ARBA" id="ARBA00023002"/>
    </source>
</evidence>
<comment type="function">
    <text evidence="12">Oxygenase that can act as both a histone lysine demethylase and a ribosomal histidine hydroxylase. Specifically demethylates 'Lys-4' (H3K4me) and 'Lys-36' (H3K36me) of histone H3, thereby playing a central role in histone code.</text>
</comment>
<dbReference type="PANTHER" id="PTHR13096:SF8">
    <property type="entry name" value="RIBOSOMAL OXYGENASE 1"/>
    <property type="match status" value="1"/>
</dbReference>
<protein>
    <recommendedName>
        <fullName evidence="14">Bifunctional lysine-specific demethylase and histidyl-hydroxylase</fullName>
        <ecNumber evidence="14">1.14.11.27</ecNumber>
    </recommendedName>
</protein>
<dbReference type="GO" id="GO:0032259">
    <property type="term" value="P:methylation"/>
    <property type="evidence" value="ECO:0007669"/>
    <property type="project" value="UniProtKB-KW"/>
</dbReference>
<keyword evidence="6 14" id="KW-0223">Dioxygenase</keyword>
<dbReference type="SUPFAM" id="SSF51197">
    <property type="entry name" value="Clavaminate synthase-like"/>
    <property type="match status" value="1"/>
</dbReference>
<dbReference type="GO" id="GO:0005506">
    <property type="term" value="F:iron ion binding"/>
    <property type="evidence" value="ECO:0007669"/>
    <property type="project" value="UniProtKB-UniRule"/>
</dbReference>
<evidence type="ECO:0000256" key="14">
    <source>
        <dbReference type="RuleBase" id="RU366061"/>
    </source>
</evidence>
<evidence type="ECO:0000256" key="1">
    <source>
        <dbReference type="ARBA" id="ARBA00004123"/>
    </source>
</evidence>
<dbReference type="EMBL" id="GGMS01005278">
    <property type="protein sequence ID" value="MBY74481.1"/>
    <property type="molecule type" value="Transcribed_RNA"/>
</dbReference>
<evidence type="ECO:0000256" key="12">
    <source>
        <dbReference type="ARBA" id="ARBA00025670"/>
    </source>
</evidence>
<evidence type="ECO:0000259" key="15">
    <source>
        <dbReference type="PROSITE" id="PS51184"/>
    </source>
</evidence>
<evidence type="ECO:0000313" key="16">
    <source>
        <dbReference type="EMBL" id="MBY74481.1"/>
    </source>
</evidence>
<accession>A0A2S2QA32</accession>
<dbReference type="Pfam" id="PF08007">
    <property type="entry name" value="JmjC_2"/>
    <property type="match status" value="1"/>
</dbReference>
<evidence type="ECO:0000313" key="17">
    <source>
        <dbReference type="Proteomes" id="UP000694846"/>
    </source>
</evidence>
<evidence type="ECO:0000256" key="13">
    <source>
        <dbReference type="ARBA" id="ARBA00047915"/>
    </source>
</evidence>
<evidence type="ECO:0000256" key="8">
    <source>
        <dbReference type="ARBA" id="ARBA00023004"/>
    </source>
</evidence>
<keyword evidence="7 14" id="KW-0560">Oxidoreductase</keyword>
<reference evidence="18" key="2">
    <citation type="submission" date="2025-04" db="UniProtKB">
        <authorList>
            <consortium name="RefSeq"/>
        </authorList>
    </citation>
    <scope>IDENTIFICATION</scope>
    <source>
        <tissue evidence="18">Whole body</tissue>
    </source>
</reference>
<dbReference type="FunFam" id="2.60.120.650:FF:000013">
    <property type="entry name" value="Ribosomal oxygenase 1"/>
    <property type="match status" value="1"/>
</dbReference>
<proteinExistence type="inferred from homology"/>
<keyword evidence="16" id="KW-0489">Methyltransferase</keyword>
<keyword evidence="8 14" id="KW-0408">Iron</keyword>
<dbReference type="RefSeq" id="XP_025405272.1">
    <property type="nucleotide sequence ID" value="XM_025549487.1"/>
</dbReference>
<evidence type="ECO:0000256" key="9">
    <source>
        <dbReference type="ARBA" id="ARBA00023015"/>
    </source>
</evidence>
<dbReference type="Gene3D" id="1.10.10.1500">
    <property type="entry name" value="JmjC domain-containing ribosomal oxygenase (ROX), dimer domain"/>
    <property type="match status" value="1"/>
</dbReference>
<comment type="cofactor">
    <cofactor evidence="14">
        <name>Fe(2+)</name>
        <dbReference type="ChEBI" id="CHEBI:29033"/>
    </cofactor>
    <text evidence="14">Binds 1 Fe(2+) ion per subunit.</text>
</comment>
<comment type="catalytic activity">
    <reaction evidence="13 14">
        <text>N(6),N(6)-dimethyl-L-lysyl(36)-[histone H3] + 2 2-oxoglutarate + 2 O2 = L-lysyl(36)-[histone H3] + 2 formaldehyde + 2 succinate + 2 CO2</text>
        <dbReference type="Rhea" id="RHEA:42032"/>
        <dbReference type="Rhea" id="RHEA-COMP:9785"/>
        <dbReference type="Rhea" id="RHEA-COMP:9787"/>
        <dbReference type="ChEBI" id="CHEBI:15379"/>
        <dbReference type="ChEBI" id="CHEBI:16526"/>
        <dbReference type="ChEBI" id="CHEBI:16810"/>
        <dbReference type="ChEBI" id="CHEBI:16842"/>
        <dbReference type="ChEBI" id="CHEBI:29969"/>
        <dbReference type="ChEBI" id="CHEBI:30031"/>
        <dbReference type="ChEBI" id="CHEBI:61976"/>
        <dbReference type="EC" id="1.14.11.27"/>
    </reaction>
</comment>
<keyword evidence="16" id="KW-0808">Transferase</keyword>
<dbReference type="PANTHER" id="PTHR13096">
    <property type="entry name" value="MINA53 MYC INDUCED NUCLEAR ANTIGEN"/>
    <property type="match status" value="1"/>
</dbReference>
<evidence type="ECO:0000256" key="2">
    <source>
        <dbReference type="ARBA" id="ARBA00010309"/>
    </source>
</evidence>